<evidence type="ECO:0000259" key="8">
    <source>
        <dbReference type="Pfam" id="PF16363"/>
    </source>
</evidence>
<keyword evidence="5" id="KW-0520">NAD</keyword>
<dbReference type="InterPro" id="IPR005888">
    <property type="entry name" value="dTDP_Gluc_deHydtase"/>
</dbReference>
<name>A0ABU9IJA1_9SPHN</name>
<evidence type="ECO:0000256" key="3">
    <source>
        <dbReference type="ARBA" id="ARBA00008178"/>
    </source>
</evidence>
<dbReference type="EC" id="4.2.1.46" evidence="4 7"/>
<evidence type="ECO:0000313" key="10">
    <source>
        <dbReference type="Proteomes" id="UP001497045"/>
    </source>
</evidence>
<dbReference type="SUPFAM" id="SSF51735">
    <property type="entry name" value="NAD(P)-binding Rossmann-fold domains"/>
    <property type="match status" value="1"/>
</dbReference>
<dbReference type="GO" id="GO:0008460">
    <property type="term" value="F:dTDP-glucose 4,6-dehydratase activity"/>
    <property type="evidence" value="ECO:0007669"/>
    <property type="project" value="UniProtKB-EC"/>
</dbReference>
<proteinExistence type="inferred from homology"/>
<dbReference type="Proteomes" id="UP001497045">
    <property type="component" value="Unassembled WGS sequence"/>
</dbReference>
<gene>
    <name evidence="9" type="primary">rfbB</name>
    <name evidence="9" type="ORF">AAEO60_14980</name>
</gene>
<evidence type="ECO:0000313" key="9">
    <source>
        <dbReference type="EMBL" id="MEL1251978.1"/>
    </source>
</evidence>
<sequence length="353" mass="38807">MANLLVTGGAGFIGGNFVHYWADKHPGDTVIVLDCLTYAGNESTIAGVEQAELVVGDIRDTELVEKMLRERDIGTLVHFAAESHVDRSISGPDAFIETNILGTNSLLKAARKVWLDEGSGKPHRFHHISTDEVYGSLGPDDPAFAEGNQYQPNSPYSASKASSDHLVRAYHHTFGLEVTTSNCSNNYGPYQYPEKLIPLFLLNALHGRALPIYGDGMNVRDWLHVEDHCRGIEACLHKGRPGECYNIGGGAELPNMAVIDHICASVDKAMEEIDGLADRYPDAPAAKGRPTDSLKTFVTDRAGHDRRYAIDEAKARAELGYAPSHTFEDGMAQTLRWYLENEDWWRPLAATDG</sequence>
<keyword evidence="6 7" id="KW-0456">Lyase</keyword>
<dbReference type="RefSeq" id="WP_341674517.1">
    <property type="nucleotide sequence ID" value="NZ_JBBYHV010000002.1"/>
</dbReference>
<evidence type="ECO:0000256" key="2">
    <source>
        <dbReference type="ARBA" id="ARBA00001911"/>
    </source>
</evidence>
<evidence type="ECO:0000256" key="4">
    <source>
        <dbReference type="ARBA" id="ARBA00011990"/>
    </source>
</evidence>
<dbReference type="NCBIfam" id="TIGR01181">
    <property type="entry name" value="dTDP_gluc_dehyt"/>
    <property type="match status" value="1"/>
</dbReference>
<reference evidence="9 10" key="1">
    <citation type="submission" date="2024-04" db="EMBL/GenBank/DDBJ databases">
        <title>Aurantiacibacter sp. DGU6 16S ribosomal RNA gene Genome sequencing and assembly.</title>
        <authorList>
            <person name="Park S."/>
        </authorList>
    </citation>
    <scope>NUCLEOTIDE SEQUENCE [LARGE SCALE GENOMIC DNA]</scope>
    <source>
        <strain evidence="9 10">DGU6</strain>
    </source>
</reference>
<dbReference type="Gene3D" id="3.40.50.720">
    <property type="entry name" value="NAD(P)-binding Rossmann-like Domain"/>
    <property type="match status" value="1"/>
</dbReference>
<dbReference type="Gene3D" id="3.90.25.10">
    <property type="entry name" value="UDP-galactose 4-epimerase, domain 1"/>
    <property type="match status" value="1"/>
</dbReference>
<accession>A0ABU9IJA1</accession>
<dbReference type="EMBL" id="JBBYHV010000002">
    <property type="protein sequence ID" value="MEL1251978.1"/>
    <property type="molecule type" value="Genomic_DNA"/>
</dbReference>
<dbReference type="CDD" id="cd05246">
    <property type="entry name" value="dTDP_GD_SDR_e"/>
    <property type="match status" value="1"/>
</dbReference>
<dbReference type="PANTHER" id="PTHR43000">
    <property type="entry name" value="DTDP-D-GLUCOSE 4,6-DEHYDRATASE-RELATED"/>
    <property type="match status" value="1"/>
</dbReference>
<dbReference type="Pfam" id="PF16363">
    <property type="entry name" value="GDP_Man_Dehyd"/>
    <property type="match status" value="1"/>
</dbReference>
<evidence type="ECO:0000256" key="6">
    <source>
        <dbReference type="ARBA" id="ARBA00023239"/>
    </source>
</evidence>
<comment type="cofactor">
    <cofactor evidence="2 7">
        <name>NAD(+)</name>
        <dbReference type="ChEBI" id="CHEBI:57540"/>
    </cofactor>
</comment>
<evidence type="ECO:0000256" key="1">
    <source>
        <dbReference type="ARBA" id="ARBA00001539"/>
    </source>
</evidence>
<evidence type="ECO:0000256" key="5">
    <source>
        <dbReference type="ARBA" id="ARBA00023027"/>
    </source>
</evidence>
<dbReference type="InterPro" id="IPR036291">
    <property type="entry name" value="NAD(P)-bd_dom_sf"/>
</dbReference>
<evidence type="ECO:0000256" key="7">
    <source>
        <dbReference type="RuleBase" id="RU004473"/>
    </source>
</evidence>
<comment type="catalytic activity">
    <reaction evidence="1 7">
        <text>dTDP-alpha-D-glucose = dTDP-4-dehydro-6-deoxy-alpha-D-glucose + H2O</text>
        <dbReference type="Rhea" id="RHEA:17221"/>
        <dbReference type="ChEBI" id="CHEBI:15377"/>
        <dbReference type="ChEBI" id="CHEBI:57477"/>
        <dbReference type="ChEBI" id="CHEBI:57649"/>
        <dbReference type="EC" id="4.2.1.46"/>
    </reaction>
</comment>
<dbReference type="InterPro" id="IPR016040">
    <property type="entry name" value="NAD(P)-bd_dom"/>
</dbReference>
<feature type="domain" description="NAD(P)-binding" evidence="8">
    <location>
        <begin position="5"/>
        <end position="333"/>
    </location>
</feature>
<keyword evidence="10" id="KW-1185">Reference proteome</keyword>
<organism evidence="9 10">
    <name type="scientific">Aurantiacibacter gilvus</name>
    <dbReference type="NCBI Taxonomy" id="3139141"/>
    <lineage>
        <taxon>Bacteria</taxon>
        <taxon>Pseudomonadati</taxon>
        <taxon>Pseudomonadota</taxon>
        <taxon>Alphaproteobacteria</taxon>
        <taxon>Sphingomonadales</taxon>
        <taxon>Erythrobacteraceae</taxon>
        <taxon>Aurantiacibacter</taxon>
    </lineage>
</organism>
<protein>
    <recommendedName>
        <fullName evidence="4 7">dTDP-glucose 4,6-dehydratase</fullName>
        <ecNumber evidence="4 7">4.2.1.46</ecNumber>
    </recommendedName>
</protein>
<comment type="caution">
    <text evidence="9">The sequence shown here is derived from an EMBL/GenBank/DDBJ whole genome shotgun (WGS) entry which is preliminary data.</text>
</comment>
<comment type="similarity">
    <text evidence="3 7">Belongs to the NAD(P)-dependent epimerase/dehydratase family. dTDP-glucose dehydratase subfamily.</text>
</comment>